<dbReference type="Gene3D" id="1.10.10.10">
    <property type="entry name" value="Winged helix-like DNA-binding domain superfamily/Winged helix DNA-binding domain"/>
    <property type="match status" value="1"/>
</dbReference>
<protein>
    <submittedName>
        <fullName evidence="7">RNA polymerase sigma factor</fullName>
    </submittedName>
</protein>
<dbReference type="InterPro" id="IPR014284">
    <property type="entry name" value="RNA_pol_sigma-70_dom"/>
</dbReference>
<dbReference type="CDD" id="cd06171">
    <property type="entry name" value="Sigma70_r4"/>
    <property type="match status" value="1"/>
</dbReference>
<evidence type="ECO:0000313" key="7">
    <source>
        <dbReference type="EMBL" id="MFD2567894.1"/>
    </source>
</evidence>
<feature type="domain" description="RNA polymerase sigma factor 70 region 4 type 2" evidence="6">
    <location>
        <begin position="123"/>
        <end position="175"/>
    </location>
</feature>
<dbReference type="NCBIfam" id="TIGR02937">
    <property type="entry name" value="sigma70-ECF"/>
    <property type="match status" value="1"/>
</dbReference>
<dbReference type="Pfam" id="PF04542">
    <property type="entry name" value="Sigma70_r2"/>
    <property type="match status" value="1"/>
</dbReference>
<dbReference type="InterPro" id="IPR013249">
    <property type="entry name" value="RNA_pol_sigma70_r4_t2"/>
</dbReference>
<gene>
    <name evidence="7" type="ORF">ACFSRZ_10960</name>
</gene>
<reference evidence="8" key="1">
    <citation type="journal article" date="2019" name="Int. J. Syst. Evol. Microbiol.">
        <title>The Global Catalogue of Microorganisms (GCM) 10K type strain sequencing project: providing services to taxonomists for standard genome sequencing and annotation.</title>
        <authorList>
            <consortium name="The Broad Institute Genomics Platform"/>
            <consortium name="The Broad Institute Genome Sequencing Center for Infectious Disease"/>
            <person name="Wu L."/>
            <person name="Ma J."/>
        </authorList>
    </citation>
    <scope>NUCLEOTIDE SEQUENCE [LARGE SCALE GENOMIC DNA]</scope>
    <source>
        <strain evidence="8">KCTC 52127</strain>
    </source>
</reference>
<sequence length="186" mass="22076">MKKNKYISDASLIKSFREGNQKALTILVERWHTTFCRLSYWYTKDADVAKDIAQECWTTIIHKMDSIQEPEKFKSWAISMVNRRSIDWLRASQREKSKLLDFHKEKTATIIATDDQNKEKQKLQLLHAIQELNVEQQYVIRLFYLQNYTLKEIAELTKVSIGTAKSRLFHAREKLKSIVKNKDHEK</sequence>
<dbReference type="PANTHER" id="PTHR43133">
    <property type="entry name" value="RNA POLYMERASE ECF-TYPE SIGMA FACTO"/>
    <property type="match status" value="1"/>
</dbReference>
<dbReference type="RefSeq" id="WP_379666599.1">
    <property type="nucleotide sequence ID" value="NZ_JBHULH010000004.1"/>
</dbReference>
<keyword evidence="8" id="KW-1185">Reference proteome</keyword>
<dbReference type="Pfam" id="PF08281">
    <property type="entry name" value="Sigma70_r4_2"/>
    <property type="match status" value="1"/>
</dbReference>
<proteinExistence type="inferred from homology"/>
<comment type="similarity">
    <text evidence="1">Belongs to the sigma-70 factor family. ECF subfamily.</text>
</comment>
<evidence type="ECO:0000259" key="6">
    <source>
        <dbReference type="Pfam" id="PF08281"/>
    </source>
</evidence>
<evidence type="ECO:0000256" key="1">
    <source>
        <dbReference type="ARBA" id="ARBA00010641"/>
    </source>
</evidence>
<dbReference type="EMBL" id="JBHULH010000004">
    <property type="protein sequence ID" value="MFD2567894.1"/>
    <property type="molecule type" value="Genomic_DNA"/>
</dbReference>
<dbReference type="SUPFAM" id="SSF88659">
    <property type="entry name" value="Sigma3 and sigma4 domains of RNA polymerase sigma factors"/>
    <property type="match status" value="1"/>
</dbReference>
<evidence type="ECO:0000259" key="5">
    <source>
        <dbReference type="Pfam" id="PF04542"/>
    </source>
</evidence>
<dbReference type="PANTHER" id="PTHR43133:SF32">
    <property type="entry name" value="BLR3042 PROTEIN"/>
    <property type="match status" value="1"/>
</dbReference>
<organism evidence="7 8">
    <name type="scientific">Pseudotenacibaculum haliotis</name>
    <dbReference type="NCBI Taxonomy" id="1862138"/>
    <lineage>
        <taxon>Bacteria</taxon>
        <taxon>Pseudomonadati</taxon>
        <taxon>Bacteroidota</taxon>
        <taxon>Flavobacteriia</taxon>
        <taxon>Flavobacteriales</taxon>
        <taxon>Flavobacteriaceae</taxon>
        <taxon>Pseudotenacibaculum</taxon>
    </lineage>
</organism>
<comment type="caution">
    <text evidence="7">The sequence shown here is derived from an EMBL/GenBank/DDBJ whole genome shotgun (WGS) entry which is preliminary data.</text>
</comment>
<evidence type="ECO:0000313" key="8">
    <source>
        <dbReference type="Proteomes" id="UP001597508"/>
    </source>
</evidence>
<dbReference type="Gene3D" id="1.10.1740.10">
    <property type="match status" value="1"/>
</dbReference>
<dbReference type="Proteomes" id="UP001597508">
    <property type="component" value="Unassembled WGS sequence"/>
</dbReference>
<accession>A0ABW5LTG9</accession>
<keyword evidence="4" id="KW-0804">Transcription</keyword>
<keyword evidence="3" id="KW-0731">Sigma factor</keyword>
<evidence type="ECO:0000256" key="2">
    <source>
        <dbReference type="ARBA" id="ARBA00023015"/>
    </source>
</evidence>
<dbReference type="InterPro" id="IPR013325">
    <property type="entry name" value="RNA_pol_sigma_r2"/>
</dbReference>
<dbReference type="SUPFAM" id="SSF88946">
    <property type="entry name" value="Sigma2 domain of RNA polymerase sigma factors"/>
    <property type="match status" value="1"/>
</dbReference>
<feature type="domain" description="RNA polymerase sigma-70 region 2" evidence="5">
    <location>
        <begin position="27"/>
        <end position="94"/>
    </location>
</feature>
<evidence type="ECO:0000256" key="3">
    <source>
        <dbReference type="ARBA" id="ARBA00023082"/>
    </source>
</evidence>
<dbReference type="InterPro" id="IPR039425">
    <property type="entry name" value="RNA_pol_sigma-70-like"/>
</dbReference>
<dbReference type="InterPro" id="IPR036388">
    <property type="entry name" value="WH-like_DNA-bd_sf"/>
</dbReference>
<keyword evidence="2" id="KW-0805">Transcription regulation</keyword>
<evidence type="ECO:0000256" key="4">
    <source>
        <dbReference type="ARBA" id="ARBA00023163"/>
    </source>
</evidence>
<name>A0ABW5LTG9_9FLAO</name>
<dbReference type="InterPro" id="IPR007627">
    <property type="entry name" value="RNA_pol_sigma70_r2"/>
</dbReference>
<dbReference type="InterPro" id="IPR013324">
    <property type="entry name" value="RNA_pol_sigma_r3/r4-like"/>
</dbReference>